<comment type="caution">
    <text evidence="1">The sequence shown here is derived from an EMBL/GenBank/DDBJ whole genome shotgun (WGS) entry which is preliminary data.</text>
</comment>
<proteinExistence type="predicted"/>
<dbReference type="RefSeq" id="WP_153665827.1">
    <property type="nucleotide sequence ID" value="NZ_JAAIKR010000016.1"/>
</dbReference>
<accession>A0ABS5I571</accession>
<reference evidence="1 2" key="1">
    <citation type="submission" date="2020-02" db="EMBL/GenBank/DDBJ databases">
        <title>Shewanella WXL01 sp. nov., a marine bacterium isolated from green algae in Luhuitou Fringing Reef (Northern South China Sea).</title>
        <authorList>
            <person name="Wang X."/>
        </authorList>
    </citation>
    <scope>NUCLEOTIDE SEQUENCE [LARGE SCALE GENOMIC DNA]</scope>
    <source>
        <strain evidence="1 2">MCCC 1A01895</strain>
    </source>
</reference>
<evidence type="ECO:0000313" key="2">
    <source>
        <dbReference type="Proteomes" id="UP000811844"/>
    </source>
</evidence>
<dbReference type="Proteomes" id="UP000811844">
    <property type="component" value="Unassembled WGS sequence"/>
</dbReference>
<protein>
    <submittedName>
        <fullName evidence="1">Uncharacterized protein</fullName>
    </submittedName>
</protein>
<organism evidence="1 2">
    <name type="scientific">Shewanella intestini</name>
    <dbReference type="NCBI Taxonomy" id="2017544"/>
    <lineage>
        <taxon>Bacteria</taxon>
        <taxon>Pseudomonadati</taxon>
        <taxon>Pseudomonadota</taxon>
        <taxon>Gammaproteobacteria</taxon>
        <taxon>Alteromonadales</taxon>
        <taxon>Shewanellaceae</taxon>
        <taxon>Shewanella</taxon>
    </lineage>
</organism>
<keyword evidence="2" id="KW-1185">Reference proteome</keyword>
<sequence>MENIHLGQHLKQANLTHEALQVGEIDIKIDAAEQSEEVYRTRRKPAEHESFFVMAGQFTRKELIMRRMQMPRGSDKE</sequence>
<evidence type="ECO:0000313" key="1">
    <source>
        <dbReference type="EMBL" id="MBR9729178.1"/>
    </source>
</evidence>
<name>A0ABS5I571_9GAMM</name>
<dbReference type="EMBL" id="JAAIKR010000016">
    <property type="protein sequence ID" value="MBR9729178.1"/>
    <property type="molecule type" value="Genomic_DNA"/>
</dbReference>
<gene>
    <name evidence="1" type="ORF">G3R48_14450</name>
</gene>